<name>A0A2R5FJS0_NOSCO</name>
<proteinExistence type="predicted"/>
<reference evidence="1 2" key="1">
    <citation type="submission" date="2017-06" db="EMBL/GenBank/DDBJ databases">
        <title>Genome sequencing of cyanobaciteial culture collection at National Institute for Environmental Studies (NIES).</title>
        <authorList>
            <person name="Hirose Y."/>
            <person name="Shimura Y."/>
            <person name="Fujisawa T."/>
            <person name="Nakamura Y."/>
            <person name="Kawachi M."/>
        </authorList>
    </citation>
    <scope>NUCLEOTIDE SEQUENCE [LARGE SCALE GENOMIC DNA]</scope>
    <source>
        <strain evidence="1 2">NIES-4072</strain>
    </source>
</reference>
<dbReference type="Gene3D" id="2.60.120.260">
    <property type="entry name" value="Galactose-binding domain-like"/>
    <property type="match status" value="1"/>
</dbReference>
<dbReference type="AlphaFoldDB" id="A0A2R5FJS0"/>
<protein>
    <submittedName>
        <fullName evidence="1">Uncharacterized protein</fullName>
    </submittedName>
</protein>
<keyword evidence="2" id="KW-1185">Reference proteome</keyword>
<gene>
    <name evidence="1" type="ORF">NIES4072_26820</name>
</gene>
<evidence type="ECO:0000313" key="1">
    <source>
        <dbReference type="EMBL" id="GBG19016.1"/>
    </source>
</evidence>
<organism evidence="1 2">
    <name type="scientific">Nostoc commune NIES-4072</name>
    <dbReference type="NCBI Taxonomy" id="2005467"/>
    <lineage>
        <taxon>Bacteria</taxon>
        <taxon>Bacillati</taxon>
        <taxon>Cyanobacteriota</taxon>
        <taxon>Cyanophyceae</taxon>
        <taxon>Nostocales</taxon>
        <taxon>Nostocaceae</taxon>
        <taxon>Nostoc</taxon>
    </lineage>
</organism>
<accession>A0A2R5FJS0</accession>
<dbReference type="Proteomes" id="UP000245124">
    <property type="component" value="Unassembled WGS sequence"/>
</dbReference>
<dbReference type="EMBL" id="BDUD01000001">
    <property type="protein sequence ID" value="GBG19016.1"/>
    <property type="molecule type" value="Genomic_DNA"/>
</dbReference>
<comment type="caution">
    <text evidence="1">The sequence shown here is derived from an EMBL/GenBank/DDBJ whole genome shotgun (WGS) entry which is preliminary data.</text>
</comment>
<sequence>MLYLLLIVEILINDKEINLMKIVSSFFLTTTITVIGVSTSVAQAAIIQNGGFETGDFTGWTTSGRENASYLLIKTKRDFKMT</sequence>
<evidence type="ECO:0000313" key="2">
    <source>
        <dbReference type="Proteomes" id="UP000245124"/>
    </source>
</evidence>